<accession>A0ABV2LIE4</accession>
<comment type="caution">
    <text evidence="1">The sequence shown here is derived from an EMBL/GenBank/DDBJ whole genome shotgun (WGS) entry which is preliminary data.</text>
</comment>
<sequence>MEWLTFIMAATAFIFVFQEIEKRKKIEKRLQQLEEQQK</sequence>
<organism evidence="1 2">
    <name type="scientific">Fictibacillus halophilus</name>
    <dbReference type="NCBI Taxonomy" id="1610490"/>
    <lineage>
        <taxon>Bacteria</taxon>
        <taxon>Bacillati</taxon>
        <taxon>Bacillota</taxon>
        <taxon>Bacilli</taxon>
        <taxon>Bacillales</taxon>
        <taxon>Fictibacillaceae</taxon>
        <taxon>Fictibacillus</taxon>
    </lineage>
</organism>
<keyword evidence="2" id="KW-1185">Reference proteome</keyword>
<reference evidence="1 2" key="1">
    <citation type="submission" date="2024-06" db="EMBL/GenBank/DDBJ databases">
        <title>Genomic Encyclopedia of Type Strains, Phase IV (KMG-IV): sequencing the most valuable type-strain genomes for metagenomic binning, comparative biology and taxonomic classification.</title>
        <authorList>
            <person name="Goeker M."/>
        </authorList>
    </citation>
    <scope>NUCLEOTIDE SEQUENCE [LARGE SCALE GENOMIC DNA]</scope>
    <source>
        <strain evidence="1 2">DSM 100124</strain>
    </source>
</reference>
<evidence type="ECO:0000313" key="1">
    <source>
        <dbReference type="EMBL" id="MET3728329.1"/>
    </source>
</evidence>
<evidence type="ECO:0000313" key="2">
    <source>
        <dbReference type="Proteomes" id="UP001549097"/>
    </source>
</evidence>
<name>A0ABV2LIE4_9BACL</name>
<proteinExistence type="predicted"/>
<protein>
    <recommendedName>
        <fullName evidence="3">YrzO family protein</fullName>
    </recommendedName>
</protein>
<gene>
    <name evidence="1" type="ORF">ABID52_001910</name>
</gene>
<dbReference type="EMBL" id="JBEPMP010000001">
    <property type="protein sequence ID" value="MET3728329.1"/>
    <property type="molecule type" value="Genomic_DNA"/>
</dbReference>
<evidence type="ECO:0008006" key="3">
    <source>
        <dbReference type="Google" id="ProtNLM"/>
    </source>
</evidence>
<dbReference type="Proteomes" id="UP001549097">
    <property type="component" value="Unassembled WGS sequence"/>
</dbReference>